<dbReference type="VEuPathDB" id="FungiDB:Z517_02609"/>
<evidence type="ECO:0000256" key="1">
    <source>
        <dbReference type="ARBA" id="ARBA00001798"/>
    </source>
</evidence>
<protein>
    <recommendedName>
        <fullName evidence="2">RBR-type E3 ubiquitin transferase</fullName>
        <ecNumber evidence="2">2.3.2.31</ecNumber>
    </recommendedName>
</protein>
<dbReference type="GeneID" id="25302099"/>
<dbReference type="InterPro" id="IPR031127">
    <property type="entry name" value="E3_UB_ligase_RBR"/>
</dbReference>
<gene>
    <name evidence="13" type="ORF">Z517_02609</name>
</gene>
<evidence type="ECO:0000313" key="14">
    <source>
        <dbReference type="Proteomes" id="UP000053029"/>
    </source>
</evidence>
<dbReference type="GO" id="GO:0061630">
    <property type="term" value="F:ubiquitin protein ligase activity"/>
    <property type="evidence" value="ECO:0007669"/>
    <property type="project" value="UniProtKB-EC"/>
</dbReference>
<evidence type="ECO:0000259" key="11">
    <source>
        <dbReference type="PROSITE" id="PS50089"/>
    </source>
</evidence>
<accession>A0A0D2HFZ8</accession>
<dbReference type="PANTHER" id="PTHR11685">
    <property type="entry name" value="RBR FAMILY RING FINGER AND IBR DOMAIN-CONTAINING"/>
    <property type="match status" value="1"/>
</dbReference>
<keyword evidence="14" id="KW-1185">Reference proteome</keyword>
<dbReference type="PROSITE" id="PS51873">
    <property type="entry name" value="TRIAD"/>
    <property type="match status" value="1"/>
</dbReference>
<dbReference type="EC" id="2.3.2.31" evidence="2"/>
<dbReference type="HOGENOM" id="CLU_648954_0_0_1"/>
<keyword evidence="8" id="KW-0862">Zinc</keyword>
<evidence type="ECO:0000313" key="13">
    <source>
        <dbReference type="EMBL" id="KIW83364.1"/>
    </source>
</evidence>
<dbReference type="OrthoDB" id="9977870at2759"/>
<keyword evidence="4" id="KW-0479">Metal-binding</keyword>
<proteinExistence type="predicted"/>
<feature type="region of interest" description="Disordered" evidence="10">
    <location>
        <begin position="1"/>
        <end position="22"/>
    </location>
</feature>
<reference evidence="13 14" key="1">
    <citation type="submission" date="2015-01" db="EMBL/GenBank/DDBJ databases">
        <title>The Genome Sequence of Fonsecaea pedrosoi CBS 271.37.</title>
        <authorList>
            <consortium name="The Broad Institute Genomics Platform"/>
            <person name="Cuomo C."/>
            <person name="de Hoog S."/>
            <person name="Gorbushina A."/>
            <person name="Stielow B."/>
            <person name="Teixiera M."/>
            <person name="Abouelleil A."/>
            <person name="Chapman S.B."/>
            <person name="Priest M."/>
            <person name="Young S.K."/>
            <person name="Wortman J."/>
            <person name="Nusbaum C."/>
            <person name="Birren B."/>
        </authorList>
    </citation>
    <scope>NUCLEOTIDE SEQUENCE [LARGE SCALE GENOMIC DNA]</scope>
    <source>
        <strain evidence="13 14">CBS 271.37</strain>
    </source>
</reference>
<keyword evidence="3" id="KW-0808">Transferase</keyword>
<dbReference type="Pfam" id="PF01485">
    <property type="entry name" value="IBR"/>
    <property type="match status" value="1"/>
</dbReference>
<dbReference type="Gene3D" id="3.30.40.10">
    <property type="entry name" value="Zinc/RING finger domain, C3HC4 (zinc finger)"/>
    <property type="match status" value="1"/>
</dbReference>
<dbReference type="EMBL" id="KN846970">
    <property type="protein sequence ID" value="KIW83364.1"/>
    <property type="molecule type" value="Genomic_DNA"/>
</dbReference>
<dbReference type="RefSeq" id="XP_013287172.1">
    <property type="nucleotide sequence ID" value="XM_013431718.1"/>
</dbReference>
<dbReference type="PROSITE" id="PS50089">
    <property type="entry name" value="ZF_RING_2"/>
    <property type="match status" value="1"/>
</dbReference>
<keyword evidence="5" id="KW-0677">Repeat</keyword>
<name>A0A0D2HFZ8_9EURO</name>
<evidence type="ECO:0000256" key="6">
    <source>
        <dbReference type="ARBA" id="ARBA00022771"/>
    </source>
</evidence>
<evidence type="ECO:0000256" key="3">
    <source>
        <dbReference type="ARBA" id="ARBA00022679"/>
    </source>
</evidence>
<feature type="domain" description="RING-type" evidence="11">
    <location>
        <begin position="147"/>
        <end position="189"/>
    </location>
</feature>
<dbReference type="GO" id="GO:0016567">
    <property type="term" value="P:protein ubiquitination"/>
    <property type="evidence" value="ECO:0007669"/>
    <property type="project" value="InterPro"/>
</dbReference>
<dbReference type="InterPro" id="IPR001841">
    <property type="entry name" value="Znf_RING"/>
</dbReference>
<evidence type="ECO:0000256" key="7">
    <source>
        <dbReference type="ARBA" id="ARBA00022786"/>
    </source>
</evidence>
<dbReference type="PROSITE" id="PS00518">
    <property type="entry name" value="ZF_RING_1"/>
    <property type="match status" value="1"/>
</dbReference>
<feature type="domain" description="RING-type" evidence="12">
    <location>
        <begin position="143"/>
        <end position="340"/>
    </location>
</feature>
<evidence type="ECO:0000256" key="10">
    <source>
        <dbReference type="SAM" id="MobiDB-lite"/>
    </source>
</evidence>
<comment type="catalytic activity">
    <reaction evidence="1">
        <text>[E2 ubiquitin-conjugating enzyme]-S-ubiquitinyl-L-cysteine + [acceptor protein]-L-lysine = [E2 ubiquitin-conjugating enzyme]-L-cysteine + [acceptor protein]-N(6)-ubiquitinyl-L-lysine.</text>
        <dbReference type="EC" id="2.3.2.31"/>
    </reaction>
</comment>
<dbReference type="STRING" id="1442368.A0A0D2HFZ8"/>
<evidence type="ECO:0000256" key="2">
    <source>
        <dbReference type="ARBA" id="ARBA00012251"/>
    </source>
</evidence>
<evidence type="ECO:0000256" key="8">
    <source>
        <dbReference type="ARBA" id="ARBA00022833"/>
    </source>
</evidence>
<dbReference type="InterPro" id="IPR027370">
    <property type="entry name" value="Znf-RING_euk"/>
</dbReference>
<feature type="compositionally biased region" description="Polar residues" evidence="10">
    <location>
        <begin position="68"/>
        <end position="85"/>
    </location>
</feature>
<feature type="region of interest" description="Disordered" evidence="10">
    <location>
        <begin position="68"/>
        <end position="106"/>
    </location>
</feature>
<dbReference type="InterPro" id="IPR044066">
    <property type="entry name" value="TRIAD_supradom"/>
</dbReference>
<dbReference type="InterPro" id="IPR002867">
    <property type="entry name" value="IBR_dom"/>
</dbReference>
<keyword evidence="6 9" id="KW-0863">Zinc-finger</keyword>
<evidence type="ECO:0000259" key="12">
    <source>
        <dbReference type="PROSITE" id="PS51873"/>
    </source>
</evidence>
<dbReference type="InterPro" id="IPR013083">
    <property type="entry name" value="Znf_RING/FYVE/PHD"/>
</dbReference>
<evidence type="ECO:0000256" key="5">
    <source>
        <dbReference type="ARBA" id="ARBA00022737"/>
    </source>
</evidence>
<evidence type="ECO:0000256" key="9">
    <source>
        <dbReference type="PROSITE-ProRule" id="PRU00175"/>
    </source>
</evidence>
<dbReference type="GO" id="GO:0008270">
    <property type="term" value="F:zinc ion binding"/>
    <property type="evidence" value="ECO:0007669"/>
    <property type="project" value="UniProtKB-KW"/>
</dbReference>
<dbReference type="Pfam" id="PF13445">
    <property type="entry name" value="zf-RING_UBOX"/>
    <property type="match status" value="1"/>
</dbReference>
<feature type="compositionally biased region" description="Basic and acidic residues" evidence="10">
    <location>
        <begin position="92"/>
        <end position="106"/>
    </location>
</feature>
<dbReference type="AlphaFoldDB" id="A0A0D2HFZ8"/>
<organism evidence="13 14">
    <name type="scientific">Fonsecaea pedrosoi CBS 271.37</name>
    <dbReference type="NCBI Taxonomy" id="1442368"/>
    <lineage>
        <taxon>Eukaryota</taxon>
        <taxon>Fungi</taxon>
        <taxon>Dikarya</taxon>
        <taxon>Ascomycota</taxon>
        <taxon>Pezizomycotina</taxon>
        <taxon>Eurotiomycetes</taxon>
        <taxon>Chaetothyriomycetidae</taxon>
        <taxon>Chaetothyriales</taxon>
        <taxon>Herpotrichiellaceae</taxon>
        <taxon>Fonsecaea</taxon>
    </lineage>
</organism>
<dbReference type="SUPFAM" id="SSF57850">
    <property type="entry name" value="RING/U-box"/>
    <property type="match status" value="1"/>
</dbReference>
<dbReference type="Proteomes" id="UP000053029">
    <property type="component" value="Unassembled WGS sequence"/>
</dbReference>
<sequence length="340" mass="38481">MPAVTLRRTGTKTGTGTKGNAQTTEDQIKPFLRFVSGEIDTLTLVNVEVLEQTMVNVEIIKETTDPSYKVTSQPRQDLGPSTTGVLHSGTAVRDEGLPEESLDRLSDTHSGSFRIRRMHEQSTMNRKRSRLPRAGISTPEGDALMNCRACFDTMKHPIYLDCGHTYCRLCLNELVRVGTANRIQWPPTCCFSGRPMDVSSIRQHLDEEVLSRYLEVSEEYSTRNPIYCSNKFCSLHIPPSQIEDNKEKFVLCSKCRAETCVECKQGRSDHVGIEGTTCKSPEALMDERDCKLARSKQWKQCPSCKNLVERTEGCDQIRRTFIIDFTRYTELLLLPTVQEA</sequence>
<keyword evidence="7" id="KW-0833">Ubl conjugation pathway</keyword>
<evidence type="ECO:0000256" key="4">
    <source>
        <dbReference type="ARBA" id="ARBA00022723"/>
    </source>
</evidence>
<dbReference type="InterPro" id="IPR017907">
    <property type="entry name" value="Znf_RING_CS"/>
</dbReference>